<dbReference type="InterPro" id="IPR012948">
    <property type="entry name" value="AARP2CN"/>
</dbReference>
<evidence type="ECO:0000256" key="3">
    <source>
        <dbReference type="ARBA" id="ARBA00023242"/>
    </source>
</evidence>
<dbReference type="SMART" id="SM00785">
    <property type="entry name" value="AARP2CN"/>
    <property type="match status" value="1"/>
</dbReference>
<dbReference type="GO" id="GO:0030688">
    <property type="term" value="C:preribosome, small subunit precursor"/>
    <property type="evidence" value="ECO:0007669"/>
    <property type="project" value="TreeGrafter"/>
</dbReference>
<dbReference type="EMBL" id="LSSL01002612">
    <property type="protein sequence ID" value="OLY81281.1"/>
    <property type="molecule type" value="Genomic_DNA"/>
</dbReference>
<comment type="similarity">
    <text evidence="4">Belongs to the TRAFAC class translation factor GTPase superfamily. Bms1-like GTPase family. TSR1 subfamily.</text>
</comment>
<dbReference type="GO" id="GO:0005730">
    <property type="term" value="C:nucleolus"/>
    <property type="evidence" value="ECO:0007669"/>
    <property type="project" value="UniProtKB-SubCell"/>
</dbReference>
<dbReference type="STRING" id="133383.A0A1R0GWK3"/>
<feature type="non-terminal residue" evidence="7">
    <location>
        <position position="1"/>
    </location>
</feature>
<evidence type="ECO:0000313" key="7">
    <source>
        <dbReference type="EMBL" id="OLY81281.1"/>
    </source>
</evidence>
<evidence type="ECO:0000256" key="1">
    <source>
        <dbReference type="ARBA" id="ARBA00004604"/>
    </source>
</evidence>
<keyword evidence="2" id="KW-0690">Ribosome biogenesis</keyword>
<dbReference type="PANTHER" id="PTHR12858">
    <property type="entry name" value="RIBOSOME BIOGENESIS PROTEIN"/>
    <property type="match status" value="1"/>
</dbReference>
<comment type="caution">
    <text evidence="7">The sequence shown here is derived from an EMBL/GenBank/DDBJ whole genome shotgun (WGS) entry which is preliminary data.</text>
</comment>
<dbReference type="OrthoDB" id="119302at2759"/>
<dbReference type="Pfam" id="PF22298">
    <property type="entry name" value="Tsr1_G-like"/>
    <property type="match status" value="1"/>
</dbReference>
<dbReference type="AlphaFoldDB" id="A0A1R0GWK3"/>
<feature type="domain" description="Bms1-type G" evidence="6">
    <location>
        <begin position="1"/>
        <end position="117"/>
    </location>
</feature>
<evidence type="ECO:0000256" key="4">
    <source>
        <dbReference type="ARBA" id="ARBA00038288"/>
    </source>
</evidence>
<evidence type="ECO:0000259" key="6">
    <source>
        <dbReference type="PROSITE" id="PS51714"/>
    </source>
</evidence>
<dbReference type="InterPro" id="IPR007034">
    <property type="entry name" value="BMS1_TSR1_C"/>
</dbReference>
<evidence type="ECO:0000256" key="5">
    <source>
        <dbReference type="SAM" id="MobiDB-lite"/>
    </source>
</evidence>
<dbReference type="InterPro" id="IPR030387">
    <property type="entry name" value="G_Bms1/Tsr1_dom"/>
</dbReference>
<comment type="subcellular location">
    <subcellularLocation>
        <location evidence="1">Nucleus</location>
        <location evidence="1">Nucleolus</location>
    </subcellularLocation>
</comment>
<feature type="compositionally biased region" description="Acidic residues" evidence="5">
    <location>
        <begin position="276"/>
        <end position="289"/>
    </location>
</feature>
<dbReference type="GO" id="GO:0034511">
    <property type="term" value="F:U3 snoRNA binding"/>
    <property type="evidence" value="ECO:0007669"/>
    <property type="project" value="TreeGrafter"/>
</dbReference>
<dbReference type="GO" id="GO:0003924">
    <property type="term" value="F:GTPase activity"/>
    <property type="evidence" value="ECO:0007669"/>
    <property type="project" value="TreeGrafter"/>
</dbReference>
<proteinExistence type="inferred from homology"/>
<dbReference type="PANTHER" id="PTHR12858:SF1">
    <property type="entry name" value="PRE-RRNA-PROCESSING PROTEIN TSR1 HOMOLOG"/>
    <property type="match status" value="1"/>
</dbReference>
<dbReference type="GO" id="GO:0000462">
    <property type="term" value="P:maturation of SSU-rRNA from tricistronic rRNA transcript (SSU-rRNA, 5.8S rRNA, LSU-rRNA)"/>
    <property type="evidence" value="ECO:0007669"/>
    <property type="project" value="TreeGrafter"/>
</dbReference>
<dbReference type="GO" id="GO:0000479">
    <property type="term" value="P:endonucleolytic cleavage of tricistronic rRNA transcript (SSU-rRNA, 5.8S rRNA, LSU-rRNA)"/>
    <property type="evidence" value="ECO:0007669"/>
    <property type="project" value="TreeGrafter"/>
</dbReference>
<dbReference type="Pfam" id="PF08142">
    <property type="entry name" value="AARP2CN"/>
    <property type="match status" value="1"/>
</dbReference>
<organism evidence="7 8">
    <name type="scientific">Smittium mucronatum</name>
    <dbReference type="NCBI Taxonomy" id="133383"/>
    <lineage>
        <taxon>Eukaryota</taxon>
        <taxon>Fungi</taxon>
        <taxon>Fungi incertae sedis</taxon>
        <taxon>Zoopagomycota</taxon>
        <taxon>Kickxellomycotina</taxon>
        <taxon>Harpellomycetes</taxon>
        <taxon>Harpellales</taxon>
        <taxon>Legeriomycetaceae</taxon>
        <taxon>Smittium</taxon>
    </lineage>
</organism>
<keyword evidence="8" id="KW-1185">Reference proteome</keyword>
<evidence type="ECO:0000256" key="2">
    <source>
        <dbReference type="ARBA" id="ARBA00022517"/>
    </source>
</evidence>
<feature type="compositionally biased region" description="Acidic residues" evidence="5">
    <location>
        <begin position="299"/>
        <end position="310"/>
    </location>
</feature>
<protein>
    <submittedName>
        <fullName evidence="7">Pre-rRNA-processing protein TSR1-like protein</fullName>
    </submittedName>
</protein>
<evidence type="ECO:0000313" key="8">
    <source>
        <dbReference type="Proteomes" id="UP000187455"/>
    </source>
</evidence>
<accession>A0A1R0GWK3</accession>
<dbReference type="SMART" id="SM01362">
    <property type="entry name" value="DUF663"/>
    <property type="match status" value="1"/>
</dbReference>
<gene>
    <name evidence="7" type="ORF">AYI68_g4614</name>
</gene>
<dbReference type="GO" id="GO:0005525">
    <property type="term" value="F:GTP binding"/>
    <property type="evidence" value="ECO:0007669"/>
    <property type="project" value="TreeGrafter"/>
</dbReference>
<reference evidence="7 8" key="1">
    <citation type="journal article" date="2016" name="Mol. Biol. Evol.">
        <title>Genome-Wide Survey of Gut Fungi (Harpellales) Reveals the First Horizontally Transferred Ubiquitin Gene from a Mosquito Host.</title>
        <authorList>
            <person name="Wang Y."/>
            <person name="White M.M."/>
            <person name="Kvist S."/>
            <person name="Moncalvo J.M."/>
        </authorList>
    </citation>
    <scope>NUCLEOTIDE SEQUENCE [LARGE SCALE GENOMIC DNA]</scope>
    <source>
        <strain evidence="7 8">ALG-7-W6</strain>
    </source>
</reference>
<dbReference type="InterPro" id="IPR039761">
    <property type="entry name" value="Bms1/Tsr1"/>
</dbReference>
<name>A0A1R0GWK3_9FUNG</name>
<dbReference type="Pfam" id="PF04950">
    <property type="entry name" value="RIBIOP_C"/>
    <property type="match status" value="1"/>
</dbReference>
<sequence length="668" mass="75936">AENFKQTFRLVELDRDFNRILETALLADYLVFIMSAVEEVDDFGNAILSAIQAQGYPSVIATVQHTDASSAITKNLSSVKKSLSSFMSFYFPSVNQIYSCESDVSQIIRYIANTIPAKIGWRDTRPYMIAESMSFLEEGPSSTGNLEIVATVRGNNLDPNRLIHIPGHGEYQVLLVSSYDSNPSTSTQDIDMDQDSVSGNILCVPDPEKIDSLVSSNVPDTTNEDQIWPEEEEMSTWKEKMAELEAKESEILAQRVRRVPKGTSSYQAAWILDDLEEPSDGYDSDDMSQDDNMSQDDQMSQDESDGEEYEEIRVDEQGNFIDPSKDADDDDELPSPQDLQSQLDDYLKLRAKQSNDEKEFPDEVDVPTDVPAHIRFSKYRGLQSLRTSPWDPYENLPLDYSRIFQLENPKNIMRNSMKALFDAPVSVGTKIRLVLKNVEKSVYDSFERDNSLFGLYGLMQYENKMTVVHFLVKRDSEYTEPIKSKDALVMRCGFRKFLVHPLYSQHTSTHKSSNNVHRFERYLQMDRVSVGSAYLPITFGNVPVSLFLPEPDSTTPKMTVIPTLIGTGSVFSVDPTRILAKRIVLTGVPYKINKKTATIRHMFYNPIDINYFKPIQLSTKYGRYGHIVDSLGTHGYMKCMFNGPIKGVDTICMNLYKRVFPKWNTIKL</sequence>
<dbReference type="Proteomes" id="UP000187455">
    <property type="component" value="Unassembled WGS sequence"/>
</dbReference>
<feature type="region of interest" description="Disordered" evidence="5">
    <location>
        <begin position="276"/>
        <end position="338"/>
    </location>
</feature>
<keyword evidence="3" id="KW-0539">Nucleus</keyword>
<dbReference type="PROSITE" id="PS51714">
    <property type="entry name" value="G_BMS1"/>
    <property type="match status" value="1"/>
</dbReference>